<dbReference type="EMBL" id="JALJOQ010000099">
    <property type="protein sequence ID" value="KAK9798186.1"/>
    <property type="molecule type" value="Genomic_DNA"/>
</dbReference>
<sequence>MSMDNPGFLDRFYPNVTGFPFPLGPLFSRKTLRYEVVPASIWIFEQEQSLALSGVSTTVRMTVVRLQSTGGLFVYSPIAPTKECINLVKELGGEVEYIILSTFAYEHKIYVPPFNRAFPDAQVWVAPGQWSAPIPLPLPLLGIFPTGRLEGDDSAVPFGDELEHRTLCASVGIQQYSEVAFFHKATQTLILTDAVVYVPGSPPEVVDERSLLGAGGDLPAIVLPFSSGDIDKPANKLNPPPPREPERKLRGWKRNSLNVLYIIPSNLLFPDDSFAQITSRLFVSPILKLLVFSKAPQATWEWVQQICDDWDFRQVIPAHFEAPVPTSPSELRAAFTFLRPDAEDSSPVPQPRQSVFSKLLGGLGRKGAPAESGSPFPEADISALKSAEKFLQKVGVLNKV</sequence>
<organism evidence="1 2">
    <name type="scientific">Symbiochloris irregularis</name>
    <dbReference type="NCBI Taxonomy" id="706552"/>
    <lineage>
        <taxon>Eukaryota</taxon>
        <taxon>Viridiplantae</taxon>
        <taxon>Chlorophyta</taxon>
        <taxon>core chlorophytes</taxon>
        <taxon>Trebouxiophyceae</taxon>
        <taxon>Trebouxiales</taxon>
        <taxon>Trebouxiaceae</taxon>
        <taxon>Symbiochloris</taxon>
    </lineage>
</organism>
<dbReference type="PANTHER" id="PTHR33835:SF2">
    <property type="entry name" value="LYSINE-TRNA LIGASE"/>
    <property type="match status" value="1"/>
</dbReference>
<proteinExistence type="predicted"/>
<gene>
    <name evidence="1" type="ORF">WJX73_000651</name>
</gene>
<dbReference type="Proteomes" id="UP001465755">
    <property type="component" value="Unassembled WGS sequence"/>
</dbReference>
<dbReference type="AlphaFoldDB" id="A0AAW1NXZ7"/>
<dbReference type="Pfam" id="PF14234">
    <property type="entry name" value="DUF4336"/>
    <property type="match status" value="2"/>
</dbReference>
<reference evidence="1 2" key="1">
    <citation type="journal article" date="2024" name="Nat. Commun.">
        <title>Phylogenomics reveals the evolutionary origins of lichenization in chlorophyte algae.</title>
        <authorList>
            <person name="Puginier C."/>
            <person name="Libourel C."/>
            <person name="Otte J."/>
            <person name="Skaloud P."/>
            <person name="Haon M."/>
            <person name="Grisel S."/>
            <person name="Petersen M."/>
            <person name="Berrin J.G."/>
            <person name="Delaux P.M."/>
            <person name="Dal Grande F."/>
            <person name="Keller J."/>
        </authorList>
    </citation>
    <scope>NUCLEOTIDE SEQUENCE [LARGE SCALE GENOMIC DNA]</scope>
    <source>
        <strain evidence="1 2">SAG 2036</strain>
    </source>
</reference>
<evidence type="ECO:0000313" key="2">
    <source>
        <dbReference type="Proteomes" id="UP001465755"/>
    </source>
</evidence>
<protein>
    <submittedName>
        <fullName evidence="1">Uncharacterized protein</fullName>
    </submittedName>
</protein>
<name>A0AAW1NXZ7_9CHLO</name>
<accession>A0AAW1NXZ7</accession>
<dbReference type="InterPro" id="IPR025638">
    <property type="entry name" value="DUF4336"/>
</dbReference>
<keyword evidence="2" id="KW-1185">Reference proteome</keyword>
<dbReference type="PANTHER" id="PTHR33835">
    <property type="entry name" value="YALI0C07656P"/>
    <property type="match status" value="1"/>
</dbReference>
<evidence type="ECO:0000313" key="1">
    <source>
        <dbReference type="EMBL" id="KAK9798186.1"/>
    </source>
</evidence>
<comment type="caution">
    <text evidence="1">The sequence shown here is derived from an EMBL/GenBank/DDBJ whole genome shotgun (WGS) entry which is preliminary data.</text>
</comment>